<evidence type="ECO:0000313" key="3">
    <source>
        <dbReference type="Proteomes" id="UP000007472"/>
    </source>
</evidence>
<dbReference type="AlphaFoldDB" id="A0A654KGR3"/>
<keyword evidence="1" id="KW-0812">Transmembrane</keyword>
<keyword evidence="1" id="KW-0472">Membrane</keyword>
<feature type="transmembrane region" description="Helical" evidence="1">
    <location>
        <begin position="88"/>
        <end position="110"/>
    </location>
</feature>
<feature type="transmembrane region" description="Helical" evidence="1">
    <location>
        <begin position="116"/>
        <end position="136"/>
    </location>
</feature>
<accession>A0A654KGR3</accession>
<gene>
    <name evidence="2" type="ordered locus">TEQUI_0110</name>
</gene>
<dbReference type="KEGG" id="teq:TEQUI_0110"/>
<reference evidence="2 3" key="1">
    <citation type="journal article" date="2011" name="J. Bacteriol.">
        <title>Genome sequence of Taylorella equigenitalis MCE9, the causative agent of contagious equine metritis.</title>
        <authorList>
            <person name="Hebert L."/>
            <person name="Moumen B."/>
            <person name="Duquesne F."/>
            <person name="Breuil M.F."/>
            <person name="Laugier C."/>
            <person name="Batto J.M."/>
            <person name="Renault P."/>
            <person name="Petry S."/>
        </authorList>
    </citation>
    <scope>NUCLEOTIDE SEQUENCE [LARGE SCALE GENOMIC DNA]</scope>
    <source>
        <strain evidence="2 3">MCE9</strain>
    </source>
</reference>
<feature type="transmembrane region" description="Helical" evidence="1">
    <location>
        <begin position="23"/>
        <end position="43"/>
    </location>
</feature>
<protein>
    <submittedName>
        <fullName evidence="2">Uncharacterized protein</fullName>
    </submittedName>
</protein>
<dbReference type="Proteomes" id="UP000007472">
    <property type="component" value="Chromosome"/>
</dbReference>
<sequence>MSNDFNEIKDVEISETTSRHDSIFTNGTFVLGLIIFGILGLVISWSVSFTTMFFGMVGTIVSVGTCSLSNSELEFSKSKLPRLRDENYVYIAIRSVIGALSGTALVLMTIQHVQVHWSHLAVVSLFSAFAVDQIVFKRVFSK</sequence>
<organism evidence="2 3">
    <name type="scientific">Taylorella equigenitalis (strain MCE9)</name>
    <dbReference type="NCBI Taxonomy" id="937774"/>
    <lineage>
        <taxon>Bacteria</taxon>
        <taxon>Pseudomonadati</taxon>
        <taxon>Pseudomonadota</taxon>
        <taxon>Betaproteobacteria</taxon>
        <taxon>Burkholderiales</taxon>
        <taxon>Alcaligenaceae</taxon>
        <taxon>Taylorella</taxon>
    </lineage>
</organism>
<evidence type="ECO:0000256" key="1">
    <source>
        <dbReference type="SAM" id="Phobius"/>
    </source>
</evidence>
<dbReference type="EMBL" id="CP002456">
    <property type="protein sequence ID" value="ADU91066.1"/>
    <property type="molecule type" value="Genomic_DNA"/>
</dbReference>
<evidence type="ECO:0000313" key="2">
    <source>
        <dbReference type="EMBL" id="ADU91066.1"/>
    </source>
</evidence>
<keyword evidence="1" id="KW-1133">Transmembrane helix</keyword>
<feature type="transmembrane region" description="Helical" evidence="1">
    <location>
        <begin position="49"/>
        <end position="68"/>
    </location>
</feature>
<name>A0A654KGR3_TAYEM</name>
<proteinExistence type="predicted"/>